<dbReference type="Gramene" id="HORVU.MOREX.r3.1HG0049400.1">
    <property type="protein sequence ID" value="HORVU.MOREX.r3.1HG0049400.1"/>
    <property type="gene ID" value="HORVU.MOREX.r3.1HG0049400"/>
</dbReference>
<feature type="compositionally biased region" description="Polar residues" evidence="1">
    <location>
        <begin position="247"/>
        <end position="259"/>
    </location>
</feature>
<proteinExistence type="predicted"/>
<dbReference type="EnsemblPlants" id="HORVU.MOREX.r3.1HG0049400.1">
    <property type="protein sequence ID" value="HORVU.MOREX.r3.1HG0049400.1"/>
    <property type="gene ID" value="HORVU.MOREX.r3.1HG0049400"/>
</dbReference>
<sequence>MDFELPEKLTKEEEATFVPIFGKLRALTTNGLTGIALIRCWVELRILPLSRRNGLMCEYDGELNHPQCYYNVNLLEEDIVNIIKTLCDEPIKNCSKIGLKRFCITNPAPERDSAFWTRRTNTIVKKTTKPPFKTKKKKKSKGKAAAKESSVVGESRAVEEQSEDDDHESQDEDVEVISVSSDSTSSPPSQPGEFVRKFPCLTRMLISTPNIFLKKASYTPKRHTRSHSGDLVSGLPERTTGQKRQSDVSPPSSGDSAMSTLPPMIRVQGAQAKKRKTGDSSSAPKVAEMSGKGASIPEVPEDPTEIYGDSFDDIPDIRVEPSSPQREVIGNINPPSPAKTPEDPDAVIVTGTGYSKPATVVLTKHTPKDAQTFAEKDITKLKLPHYEKLEFEELYSGFVSRLEASREMEKSLAHLMRVKHEV</sequence>
<reference evidence="2" key="3">
    <citation type="submission" date="2022-01" db="UniProtKB">
        <authorList>
            <consortium name="EnsemblPlants"/>
        </authorList>
    </citation>
    <scope>IDENTIFICATION</scope>
    <source>
        <strain evidence="2">subsp. vulgare</strain>
    </source>
</reference>
<feature type="region of interest" description="Disordered" evidence="1">
    <location>
        <begin position="323"/>
        <end position="343"/>
    </location>
</feature>
<dbReference type="AlphaFoldDB" id="A0A8I7B337"/>
<feature type="compositionally biased region" description="Low complexity" evidence="1">
    <location>
        <begin position="176"/>
        <end position="187"/>
    </location>
</feature>
<accession>A0A8I7B337</accession>
<feature type="compositionally biased region" description="Acidic residues" evidence="1">
    <location>
        <begin position="160"/>
        <end position="175"/>
    </location>
</feature>
<reference evidence="2" key="2">
    <citation type="submission" date="2020-10" db="EMBL/GenBank/DDBJ databases">
        <authorList>
            <person name="Scholz U."/>
            <person name="Mascher M."/>
            <person name="Fiebig A."/>
        </authorList>
    </citation>
    <scope>NUCLEOTIDE SEQUENCE [LARGE SCALE GENOMIC DNA]</scope>
    <source>
        <strain evidence="2">cv. Morex</strain>
    </source>
</reference>
<evidence type="ECO:0000313" key="2">
    <source>
        <dbReference type="EnsemblPlants" id="HORVU.MOREX.r3.1HG0049400.1"/>
    </source>
</evidence>
<feature type="region of interest" description="Disordered" evidence="1">
    <location>
        <begin position="218"/>
        <end position="301"/>
    </location>
</feature>
<feature type="compositionally biased region" description="Basic residues" evidence="1">
    <location>
        <begin position="126"/>
        <end position="144"/>
    </location>
</feature>
<evidence type="ECO:0000256" key="1">
    <source>
        <dbReference type="SAM" id="MobiDB-lite"/>
    </source>
</evidence>
<organism evidence="2 3">
    <name type="scientific">Hordeum vulgare subsp. vulgare</name>
    <name type="common">Domesticated barley</name>
    <dbReference type="NCBI Taxonomy" id="112509"/>
    <lineage>
        <taxon>Eukaryota</taxon>
        <taxon>Viridiplantae</taxon>
        <taxon>Streptophyta</taxon>
        <taxon>Embryophyta</taxon>
        <taxon>Tracheophyta</taxon>
        <taxon>Spermatophyta</taxon>
        <taxon>Magnoliopsida</taxon>
        <taxon>Liliopsida</taxon>
        <taxon>Poales</taxon>
        <taxon>Poaceae</taxon>
        <taxon>BOP clade</taxon>
        <taxon>Pooideae</taxon>
        <taxon>Triticodae</taxon>
        <taxon>Triticeae</taxon>
        <taxon>Hordeinae</taxon>
        <taxon>Hordeum</taxon>
    </lineage>
</organism>
<feature type="region of interest" description="Disordered" evidence="1">
    <location>
        <begin position="126"/>
        <end position="195"/>
    </location>
</feature>
<name>A0A8I7B337_HORVV</name>
<reference evidence="3" key="1">
    <citation type="journal article" date="2012" name="Nature">
        <title>A physical, genetic and functional sequence assembly of the barley genome.</title>
        <authorList>
            <consortium name="The International Barley Genome Sequencing Consortium"/>
            <person name="Mayer K.F."/>
            <person name="Waugh R."/>
            <person name="Brown J.W."/>
            <person name="Schulman A."/>
            <person name="Langridge P."/>
            <person name="Platzer M."/>
            <person name="Fincher G.B."/>
            <person name="Muehlbauer G.J."/>
            <person name="Sato K."/>
            <person name="Close T.J."/>
            <person name="Wise R.P."/>
            <person name="Stein N."/>
        </authorList>
    </citation>
    <scope>NUCLEOTIDE SEQUENCE [LARGE SCALE GENOMIC DNA]</scope>
    <source>
        <strain evidence="3">cv. Morex</strain>
    </source>
</reference>
<keyword evidence="3" id="KW-1185">Reference proteome</keyword>
<evidence type="ECO:0000313" key="3">
    <source>
        <dbReference type="Proteomes" id="UP000011116"/>
    </source>
</evidence>
<protein>
    <submittedName>
        <fullName evidence="2">Uncharacterized protein</fullName>
    </submittedName>
</protein>
<dbReference type="Proteomes" id="UP000011116">
    <property type="component" value="Chromosome 1H"/>
</dbReference>